<comment type="caution">
    <text evidence="2">The sequence shown here is derived from an EMBL/GenBank/DDBJ whole genome shotgun (WGS) entry which is preliminary data.</text>
</comment>
<evidence type="ECO:0000313" key="2">
    <source>
        <dbReference type="EMBL" id="KAF2029544.1"/>
    </source>
</evidence>
<proteinExistence type="predicted"/>
<protein>
    <submittedName>
        <fullName evidence="2">Uncharacterized protein</fullName>
    </submittedName>
</protein>
<feature type="compositionally biased region" description="Basic and acidic residues" evidence="1">
    <location>
        <begin position="290"/>
        <end position="300"/>
    </location>
</feature>
<feature type="region of interest" description="Disordered" evidence="1">
    <location>
        <begin position="275"/>
        <end position="310"/>
    </location>
</feature>
<dbReference type="Proteomes" id="UP000799777">
    <property type="component" value="Unassembled WGS sequence"/>
</dbReference>
<evidence type="ECO:0000256" key="1">
    <source>
        <dbReference type="SAM" id="MobiDB-lite"/>
    </source>
</evidence>
<feature type="compositionally biased region" description="Polar residues" evidence="1">
    <location>
        <begin position="7"/>
        <end position="20"/>
    </location>
</feature>
<dbReference type="OrthoDB" id="3800368at2759"/>
<evidence type="ECO:0000313" key="3">
    <source>
        <dbReference type="Proteomes" id="UP000799777"/>
    </source>
</evidence>
<organism evidence="2 3">
    <name type="scientific">Setomelanomma holmii</name>
    <dbReference type="NCBI Taxonomy" id="210430"/>
    <lineage>
        <taxon>Eukaryota</taxon>
        <taxon>Fungi</taxon>
        <taxon>Dikarya</taxon>
        <taxon>Ascomycota</taxon>
        <taxon>Pezizomycotina</taxon>
        <taxon>Dothideomycetes</taxon>
        <taxon>Pleosporomycetidae</taxon>
        <taxon>Pleosporales</taxon>
        <taxon>Pleosporineae</taxon>
        <taxon>Phaeosphaeriaceae</taxon>
        <taxon>Setomelanomma</taxon>
    </lineage>
</organism>
<feature type="compositionally biased region" description="Low complexity" evidence="1">
    <location>
        <begin position="92"/>
        <end position="105"/>
    </location>
</feature>
<dbReference type="AlphaFoldDB" id="A0A9P4H9A3"/>
<gene>
    <name evidence="2" type="ORF">EK21DRAFT_89639</name>
</gene>
<feature type="region of interest" description="Disordered" evidence="1">
    <location>
        <begin position="91"/>
        <end position="121"/>
    </location>
</feature>
<feature type="region of interest" description="Disordered" evidence="1">
    <location>
        <begin position="345"/>
        <end position="396"/>
    </location>
</feature>
<dbReference type="EMBL" id="ML978199">
    <property type="protein sequence ID" value="KAF2029544.1"/>
    <property type="molecule type" value="Genomic_DNA"/>
</dbReference>
<name>A0A9P4H9A3_9PLEO</name>
<feature type="region of interest" description="Disordered" evidence="1">
    <location>
        <begin position="1"/>
        <end position="22"/>
    </location>
</feature>
<reference evidence="2" key="1">
    <citation type="journal article" date="2020" name="Stud. Mycol.">
        <title>101 Dothideomycetes genomes: a test case for predicting lifestyles and emergence of pathogens.</title>
        <authorList>
            <person name="Haridas S."/>
            <person name="Albert R."/>
            <person name="Binder M."/>
            <person name="Bloem J."/>
            <person name="Labutti K."/>
            <person name="Salamov A."/>
            <person name="Andreopoulos B."/>
            <person name="Baker S."/>
            <person name="Barry K."/>
            <person name="Bills G."/>
            <person name="Bluhm B."/>
            <person name="Cannon C."/>
            <person name="Castanera R."/>
            <person name="Culley D."/>
            <person name="Daum C."/>
            <person name="Ezra D."/>
            <person name="Gonzalez J."/>
            <person name="Henrissat B."/>
            <person name="Kuo A."/>
            <person name="Liang C."/>
            <person name="Lipzen A."/>
            <person name="Lutzoni F."/>
            <person name="Magnuson J."/>
            <person name="Mondo S."/>
            <person name="Nolan M."/>
            <person name="Ohm R."/>
            <person name="Pangilinan J."/>
            <person name="Park H.-J."/>
            <person name="Ramirez L."/>
            <person name="Alfaro M."/>
            <person name="Sun H."/>
            <person name="Tritt A."/>
            <person name="Yoshinaga Y."/>
            <person name="Zwiers L.-H."/>
            <person name="Turgeon B."/>
            <person name="Goodwin S."/>
            <person name="Spatafora J."/>
            <person name="Crous P."/>
            <person name="Grigoriev I."/>
        </authorList>
    </citation>
    <scope>NUCLEOTIDE SEQUENCE</scope>
    <source>
        <strain evidence="2">CBS 110217</strain>
    </source>
</reference>
<accession>A0A9P4H9A3</accession>
<sequence length="630" mass="69966">MTPQPPTNDEQPKSRTTIRSRQLPHLELVTQSTKGSIDTLNPSSPAPVARTVDVQMIEADPMSLRSILNPDSGHNSPNTFAIAFQDSNKLITRNSSPSNSSVTRSAVTPPHATDMPSNQMPHGRDMMDEEEELAELEDMMVPASIQQARRDGVVLPINPLPPLAGIKVSKFTTTVVTEAGFLLINNAVWRKVSEGYLPNWDTAVASATEHQAMASTGYDDLPGKLVKQKAVDQAIMEKSKLDAAIMHFSGDTEVSLNDPKYVDIDNYMAHAQKSWPMSERRVQHNASTSRTDEGRLVDRDDASEEETPPGIYMEVSALQSRDELISNAHKRNLNSNAVSEDVVMSDMNGSHSHNDTQDGDTSAAFLPTHNSLDPALKRGRSRSKSPSRAPKKARVAATDETVQFEVSELVGDQKGKWDLVDGSAEPPRVGQATPEKLTIRIRNKETEEIETHVFQVISPHFFDWNNKAHVQEVAKWRSQVFQRRGFVLKRVMNMWSPEETAWMVLLHQKIKGTIEAGNIVKLVGPAFLVDAYNAFWEGKVLQDSDSEDLPAREAHDDVSVKAKLLTDGIKPMRDTMRKLLESKSSGHVYVPKITEDELNQSRENGTVVIDDAAELFRNAVQPRRASPKRV</sequence>
<feature type="compositionally biased region" description="Basic residues" evidence="1">
    <location>
        <begin position="377"/>
        <end position="394"/>
    </location>
</feature>
<keyword evidence="3" id="KW-1185">Reference proteome</keyword>